<reference evidence="1 2" key="1">
    <citation type="journal article" date="2017" name="ISME J.">
        <title>Potential for microbial H2 and metal transformations associated with novel bacteria and archaea in deep terrestrial subsurface sediments.</title>
        <authorList>
            <person name="Hernsdorf A.W."/>
            <person name="Amano Y."/>
            <person name="Miyakawa K."/>
            <person name="Ise K."/>
            <person name="Suzuki Y."/>
            <person name="Anantharaman K."/>
            <person name="Probst A."/>
            <person name="Burstein D."/>
            <person name="Thomas B.C."/>
            <person name="Banfield J.F."/>
        </authorList>
    </citation>
    <scope>NUCLEOTIDE SEQUENCE [LARGE SCALE GENOMIC DNA]</scope>
    <source>
        <strain evidence="1">HGW-Wallbacteria-1</strain>
    </source>
</reference>
<dbReference type="SUPFAM" id="SSF52309">
    <property type="entry name" value="N-(deoxy)ribosyltransferase-like"/>
    <property type="match status" value="1"/>
</dbReference>
<proteinExistence type="predicted"/>
<dbReference type="Proteomes" id="UP000233256">
    <property type="component" value="Unassembled WGS sequence"/>
</dbReference>
<organism evidence="1 2">
    <name type="scientific">Candidatus Wallbacteria bacterium HGW-Wallbacteria-1</name>
    <dbReference type="NCBI Taxonomy" id="2013854"/>
    <lineage>
        <taxon>Bacteria</taxon>
        <taxon>Candidatus Walliibacteriota</taxon>
    </lineage>
</organism>
<comment type="caution">
    <text evidence="1">The sequence shown here is derived from an EMBL/GenBank/DDBJ whole genome shotgun (WGS) entry which is preliminary data.</text>
</comment>
<name>A0A2N1PN18_9BACT</name>
<evidence type="ECO:0000313" key="2">
    <source>
        <dbReference type="Proteomes" id="UP000233256"/>
    </source>
</evidence>
<accession>A0A2N1PN18</accession>
<sequence length="146" mass="16871">MDKQNDLCFVIMPFGGWFDRYYEEIFKVAIYSAGLEAKRADDINRPGNILRQIVEHTKKATVVLADLTDSNPNVYYELGIAHAMGKPTVLITTHIDEIPFDLKSVRIIHYEKNDPHWGDNLKAKITNYLNEVQREPETAKVKFDFL</sequence>
<evidence type="ECO:0000313" key="1">
    <source>
        <dbReference type="EMBL" id="PKK89744.1"/>
    </source>
</evidence>
<dbReference type="EMBL" id="PGXC01000013">
    <property type="protein sequence ID" value="PKK89744.1"/>
    <property type="molecule type" value="Genomic_DNA"/>
</dbReference>
<dbReference type="AlphaFoldDB" id="A0A2N1PN18"/>
<protein>
    <recommendedName>
        <fullName evidence="3">Nucleoside 2-deoxyribosyltransferase</fullName>
    </recommendedName>
</protein>
<gene>
    <name evidence="1" type="ORF">CVV64_13150</name>
</gene>
<dbReference type="Gene3D" id="3.40.50.450">
    <property type="match status" value="1"/>
</dbReference>
<evidence type="ECO:0008006" key="3">
    <source>
        <dbReference type="Google" id="ProtNLM"/>
    </source>
</evidence>